<dbReference type="AlphaFoldDB" id="A0A2P2N2K4"/>
<proteinExistence type="predicted"/>
<sequence>MFLIVYSKTRGCMEAKKRQN</sequence>
<accession>A0A2P2N2K4</accession>
<name>A0A2P2N2K4_RHIMU</name>
<reference evidence="1" key="1">
    <citation type="submission" date="2018-02" db="EMBL/GenBank/DDBJ databases">
        <title>Rhizophora mucronata_Transcriptome.</title>
        <authorList>
            <person name="Meera S.P."/>
            <person name="Sreeshan A."/>
            <person name="Augustine A."/>
        </authorList>
    </citation>
    <scope>NUCLEOTIDE SEQUENCE</scope>
    <source>
        <tissue evidence="1">Leaf</tissue>
    </source>
</reference>
<protein>
    <submittedName>
        <fullName evidence="1">Uncharacterized protein</fullName>
    </submittedName>
</protein>
<dbReference type="EMBL" id="GGEC01056211">
    <property type="protein sequence ID" value="MBX36695.1"/>
    <property type="molecule type" value="Transcribed_RNA"/>
</dbReference>
<evidence type="ECO:0000313" key="1">
    <source>
        <dbReference type="EMBL" id="MBX36695.1"/>
    </source>
</evidence>
<organism evidence="1">
    <name type="scientific">Rhizophora mucronata</name>
    <name type="common">Asiatic mangrove</name>
    <dbReference type="NCBI Taxonomy" id="61149"/>
    <lineage>
        <taxon>Eukaryota</taxon>
        <taxon>Viridiplantae</taxon>
        <taxon>Streptophyta</taxon>
        <taxon>Embryophyta</taxon>
        <taxon>Tracheophyta</taxon>
        <taxon>Spermatophyta</taxon>
        <taxon>Magnoliopsida</taxon>
        <taxon>eudicotyledons</taxon>
        <taxon>Gunneridae</taxon>
        <taxon>Pentapetalae</taxon>
        <taxon>rosids</taxon>
        <taxon>fabids</taxon>
        <taxon>Malpighiales</taxon>
        <taxon>Rhizophoraceae</taxon>
        <taxon>Rhizophora</taxon>
    </lineage>
</organism>